<gene>
    <name evidence="3" type="ORF">GCM10023086_48850</name>
</gene>
<feature type="domain" description="Polyphosphate kinase-2-related" evidence="2">
    <location>
        <begin position="43"/>
        <end position="128"/>
    </location>
</feature>
<feature type="region of interest" description="Disordered" evidence="1">
    <location>
        <begin position="1"/>
        <end position="49"/>
    </location>
</feature>
<accession>A0ABP8GF72</accession>
<feature type="compositionally biased region" description="Basic and acidic residues" evidence="1">
    <location>
        <begin position="1"/>
        <end position="11"/>
    </location>
</feature>
<name>A0ABP8GF72_9ACTN</name>
<evidence type="ECO:0000313" key="4">
    <source>
        <dbReference type="Proteomes" id="UP001501115"/>
    </source>
</evidence>
<dbReference type="PANTHER" id="PTHR34383">
    <property type="entry name" value="POLYPHOSPHATE:AMP PHOSPHOTRANSFERASE-RELATED"/>
    <property type="match status" value="1"/>
</dbReference>
<dbReference type="InterPro" id="IPR027417">
    <property type="entry name" value="P-loop_NTPase"/>
</dbReference>
<sequence>MAKKNRDERSPSLRKRLRLPVGEPVDLSRHSSGATPGGPGAKTAGKAATARVGEDLAALQERLWAASTAGDRRRVLLVLQGMDTSGKGGTVKHVIGLLNPSGCRITAFKAPTAEERAHSFLWRVEKGAAAPRRTGHLRPLAPPLSTSLERAVPPSRTS</sequence>
<dbReference type="InterPro" id="IPR022488">
    <property type="entry name" value="PPK2-related"/>
</dbReference>
<dbReference type="EMBL" id="BAABET010000007">
    <property type="protein sequence ID" value="GAA4323208.1"/>
    <property type="molecule type" value="Genomic_DNA"/>
</dbReference>
<dbReference type="Proteomes" id="UP001501115">
    <property type="component" value="Unassembled WGS sequence"/>
</dbReference>
<evidence type="ECO:0000256" key="1">
    <source>
        <dbReference type="SAM" id="MobiDB-lite"/>
    </source>
</evidence>
<dbReference type="PANTHER" id="PTHR34383:SF3">
    <property type="entry name" value="POLYPHOSPHATE:AMP PHOSPHOTRANSFERASE"/>
    <property type="match status" value="1"/>
</dbReference>
<comment type="caution">
    <text evidence="3">The sequence shown here is derived from an EMBL/GenBank/DDBJ whole genome shotgun (WGS) entry which is preliminary data.</text>
</comment>
<proteinExistence type="predicted"/>
<protein>
    <recommendedName>
        <fullName evidence="2">Polyphosphate kinase-2-related domain-containing protein</fullName>
    </recommendedName>
</protein>
<evidence type="ECO:0000313" key="3">
    <source>
        <dbReference type="EMBL" id="GAA4323208.1"/>
    </source>
</evidence>
<reference evidence="4" key="1">
    <citation type="journal article" date="2019" name="Int. J. Syst. Evol. Microbiol.">
        <title>The Global Catalogue of Microorganisms (GCM) 10K type strain sequencing project: providing services to taxonomists for standard genome sequencing and annotation.</title>
        <authorList>
            <consortium name="The Broad Institute Genomics Platform"/>
            <consortium name="The Broad Institute Genome Sequencing Center for Infectious Disease"/>
            <person name="Wu L."/>
            <person name="Ma J."/>
        </authorList>
    </citation>
    <scope>NUCLEOTIDE SEQUENCE [LARGE SCALE GENOMIC DNA]</scope>
    <source>
        <strain evidence="4">JCM 31290</strain>
    </source>
</reference>
<dbReference type="Pfam" id="PF03976">
    <property type="entry name" value="PPK2"/>
    <property type="match status" value="1"/>
</dbReference>
<organism evidence="3 4">
    <name type="scientific">Streptomyces venetus</name>
    <dbReference type="NCBI Taxonomy" id="1701086"/>
    <lineage>
        <taxon>Bacteria</taxon>
        <taxon>Bacillati</taxon>
        <taxon>Actinomycetota</taxon>
        <taxon>Actinomycetes</taxon>
        <taxon>Kitasatosporales</taxon>
        <taxon>Streptomycetaceae</taxon>
        <taxon>Streptomyces</taxon>
    </lineage>
</organism>
<evidence type="ECO:0000259" key="2">
    <source>
        <dbReference type="Pfam" id="PF03976"/>
    </source>
</evidence>
<dbReference type="Gene3D" id="3.40.50.300">
    <property type="entry name" value="P-loop containing nucleotide triphosphate hydrolases"/>
    <property type="match status" value="1"/>
</dbReference>
<feature type="region of interest" description="Disordered" evidence="1">
    <location>
        <begin position="131"/>
        <end position="158"/>
    </location>
</feature>
<keyword evidence="4" id="KW-1185">Reference proteome</keyword>